<reference evidence="1 2" key="1">
    <citation type="submission" date="2020-02" db="EMBL/GenBank/DDBJ databases">
        <authorList>
            <person name="Kim M.K."/>
        </authorList>
    </citation>
    <scope>NUCLEOTIDE SEQUENCE [LARGE SCALE GENOMIC DNA]</scope>
    <source>
        <strain evidence="1 2">BT327</strain>
    </source>
</reference>
<organism evidence="1 2">
    <name type="scientific">Pontibacter burrus</name>
    <dbReference type="NCBI Taxonomy" id="2704466"/>
    <lineage>
        <taxon>Bacteria</taxon>
        <taxon>Pseudomonadati</taxon>
        <taxon>Bacteroidota</taxon>
        <taxon>Cytophagia</taxon>
        <taxon>Cytophagales</taxon>
        <taxon>Hymenobacteraceae</taxon>
        <taxon>Pontibacter</taxon>
    </lineage>
</organism>
<dbReference type="RefSeq" id="WP_163914253.1">
    <property type="nucleotide sequence ID" value="NZ_JAAGWD010000003.1"/>
</dbReference>
<sequence>MPDSRLLALLQETESDGPVSKFTTGTIVAESEAILKLAKDQLVPVNQQLLQQIPHSPDVTELAIVASPASALKENGLHTIFTAGP</sequence>
<protein>
    <submittedName>
        <fullName evidence="1">Uncharacterized protein</fullName>
    </submittedName>
</protein>
<dbReference type="EMBL" id="JAAGWD010000003">
    <property type="protein sequence ID" value="NEM97665.1"/>
    <property type="molecule type" value="Genomic_DNA"/>
</dbReference>
<dbReference type="AlphaFoldDB" id="A0A6B3LRI9"/>
<proteinExistence type="predicted"/>
<evidence type="ECO:0000313" key="2">
    <source>
        <dbReference type="Proteomes" id="UP000474777"/>
    </source>
</evidence>
<accession>A0A6B3LRI9</accession>
<dbReference type="Proteomes" id="UP000474777">
    <property type="component" value="Unassembled WGS sequence"/>
</dbReference>
<gene>
    <name evidence="1" type="ORF">GXP69_08160</name>
</gene>
<comment type="caution">
    <text evidence="1">The sequence shown here is derived from an EMBL/GenBank/DDBJ whole genome shotgun (WGS) entry which is preliminary data.</text>
</comment>
<name>A0A6B3LRI9_9BACT</name>
<keyword evidence="2" id="KW-1185">Reference proteome</keyword>
<evidence type="ECO:0000313" key="1">
    <source>
        <dbReference type="EMBL" id="NEM97665.1"/>
    </source>
</evidence>